<evidence type="ECO:0000313" key="3">
    <source>
        <dbReference type="Proteomes" id="UP001307889"/>
    </source>
</evidence>
<feature type="region of interest" description="Disordered" evidence="1">
    <location>
        <begin position="325"/>
        <end position="346"/>
    </location>
</feature>
<accession>A0ABN7AM26</accession>
<feature type="region of interest" description="Disordered" evidence="1">
    <location>
        <begin position="383"/>
        <end position="405"/>
    </location>
</feature>
<reference evidence="2 3" key="1">
    <citation type="submission" date="2023-09" db="EMBL/GenBank/DDBJ databases">
        <title>Nesidiocoris tenuis whole genome shotgun sequence.</title>
        <authorList>
            <person name="Shibata T."/>
            <person name="Shimoda M."/>
            <person name="Kobayashi T."/>
            <person name="Uehara T."/>
        </authorList>
    </citation>
    <scope>NUCLEOTIDE SEQUENCE [LARGE SCALE GENOMIC DNA]</scope>
    <source>
        <strain evidence="2 3">Japan</strain>
    </source>
</reference>
<keyword evidence="3" id="KW-1185">Reference proteome</keyword>
<gene>
    <name evidence="2" type="ORF">NTJ_05902</name>
</gene>
<sequence length="470" mass="54320">MSAKSNKTPGEPWDHCNPADLVEILLKRLESESPLEDRRKSLLVAEFEDLRLLFQKRPESVGLLRTDLLGWRKFLKQTPEYMDFFFDTYFNRTKSIVNHIKHGKKQTERRVPKKCPNDVEVLDIYYRPGVRCVTKCNVSQLEFNEHCENIDALHSLTATLRRDIVYAPLAKISRPLKERLLNIMQSIVKISAQHVMDAIPLLKHVHFLVNGIAHGESDLKNEDIECMQELVTKIEKNASSHKMKGEMAFGQTFRKINQIKMALLERNTPKFPLPLLAKSSFLRLEKIKDCYKKCMQGEMPIVENDENTLDEESIAVYDVADGSELSIDLPQPPDSSSDSISGISTTASDDLADAEKLCESCRDYRAKYGEEYLKILQEPELSPEPFRIPDADDEEEPKKEEIRSKRAKDGKVKYVLKKRFKLPPLGFYDGESQLKDVFRVKADELDLVPDNTVNRRLKNPYLFRKRLLRY</sequence>
<name>A0ABN7AM26_9HEMI</name>
<protein>
    <submittedName>
        <fullName evidence="2">Uncharacterized protein</fullName>
    </submittedName>
</protein>
<proteinExistence type="predicted"/>
<dbReference type="Proteomes" id="UP001307889">
    <property type="component" value="Chromosome 4"/>
</dbReference>
<organism evidence="2 3">
    <name type="scientific">Nesidiocoris tenuis</name>
    <dbReference type="NCBI Taxonomy" id="355587"/>
    <lineage>
        <taxon>Eukaryota</taxon>
        <taxon>Metazoa</taxon>
        <taxon>Ecdysozoa</taxon>
        <taxon>Arthropoda</taxon>
        <taxon>Hexapoda</taxon>
        <taxon>Insecta</taxon>
        <taxon>Pterygota</taxon>
        <taxon>Neoptera</taxon>
        <taxon>Paraneoptera</taxon>
        <taxon>Hemiptera</taxon>
        <taxon>Heteroptera</taxon>
        <taxon>Panheteroptera</taxon>
        <taxon>Cimicomorpha</taxon>
        <taxon>Miridae</taxon>
        <taxon>Dicyphina</taxon>
        <taxon>Nesidiocoris</taxon>
    </lineage>
</organism>
<evidence type="ECO:0000313" key="2">
    <source>
        <dbReference type="EMBL" id="BES93093.1"/>
    </source>
</evidence>
<feature type="compositionally biased region" description="Low complexity" evidence="1">
    <location>
        <begin position="326"/>
        <end position="346"/>
    </location>
</feature>
<dbReference type="EMBL" id="AP028912">
    <property type="protein sequence ID" value="BES93093.1"/>
    <property type="molecule type" value="Genomic_DNA"/>
</dbReference>
<feature type="compositionally biased region" description="Basic and acidic residues" evidence="1">
    <location>
        <begin position="396"/>
        <end position="405"/>
    </location>
</feature>
<evidence type="ECO:0000256" key="1">
    <source>
        <dbReference type="SAM" id="MobiDB-lite"/>
    </source>
</evidence>